<dbReference type="PANTHER" id="PTHR33434">
    <property type="entry name" value="DEGV DOMAIN-CONTAINING PROTEIN DR_1986-RELATED"/>
    <property type="match status" value="1"/>
</dbReference>
<dbReference type="InterPro" id="IPR050270">
    <property type="entry name" value="DegV_domain_contain"/>
</dbReference>
<evidence type="ECO:0000313" key="2">
    <source>
        <dbReference type="EMBL" id="PAB59132.1"/>
    </source>
</evidence>
<name>A0A267MI91_9FIRM</name>
<evidence type="ECO:0000313" key="3">
    <source>
        <dbReference type="Proteomes" id="UP000216024"/>
    </source>
</evidence>
<dbReference type="PROSITE" id="PS51482">
    <property type="entry name" value="DEGV"/>
    <property type="match status" value="1"/>
</dbReference>
<comment type="caution">
    <text evidence="2">The sequence shown here is derived from an EMBL/GenBank/DDBJ whole genome shotgun (WGS) entry which is preliminary data.</text>
</comment>
<reference evidence="2 3" key="1">
    <citation type="submission" date="2017-06" db="EMBL/GenBank/DDBJ databases">
        <title>Draft genome sequence of anaerobic fermentative bacterium Anaeromicrobium sediminis DY2726D isolated from West Pacific Ocean sediments.</title>
        <authorList>
            <person name="Zeng X."/>
        </authorList>
    </citation>
    <scope>NUCLEOTIDE SEQUENCE [LARGE SCALE GENOMIC DNA]</scope>
    <source>
        <strain evidence="2 3">DY2726D</strain>
    </source>
</reference>
<accession>A0A267MI91</accession>
<dbReference type="SUPFAM" id="SSF82549">
    <property type="entry name" value="DAK1/DegV-like"/>
    <property type="match status" value="1"/>
</dbReference>
<dbReference type="InterPro" id="IPR003797">
    <property type="entry name" value="DegV"/>
</dbReference>
<dbReference type="AlphaFoldDB" id="A0A267MI91"/>
<dbReference type="Gene3D" id="3.40.50.10440">
    <property type="entry name" value="Dihydroxyacetone kinase, domain 1"/>
    <property type="match status" value="1"/>
</dbReference>
<dbReference type="EMBL" id="NIBG01000009">
    <property type="protein sequence ID" value="PAB59132.1"/>
    <property type="molecule type" value="Genomic_DNA"/>
</dbReference>
<organism evidence="2 3">
    <name type="scientific">Anaeromicrobium sediminis</name>
    <dbReference type="NCBI Taxonomy" id="1478221"/>
    <lineage>
        <taxon>Bacteria</taxon>
        <taxon>Bacillati</taxon>
        <taxon>Bacillota</taxon>
        <taxon>Clostridia</taxon>
        <taxon>Peptostreptococcales</taxon>
        <taxon>Thermotaleaceae</taxon>
        <taxon>Anaeromicrobium</taxon>
    </lineage>
</organism>
<dbReference type="Gene3D" id="2.20.28.50">
    <property type="entry name" value="degv family protein"/>
    <property type="match status" value="1"/>
</dbReference>
<keyword evidence="3" id="KW-1185">Reference proteome</keyword>
<keyword evidence="1" id="KW-0446">Lipid-binding</keyword>
<dbReference type="RefSeq" id="WP_095133862.1">
    <property type="nucleotide sequence ID" value="NZ_NIBG01000009.1"/>
</dbReference>
<dbReference type="InterPro" id="IPR043168">
    <property type="entry name" value="DegV_C"/>
</dbReference>
<evidence type="ECO:0000256" key="1">
    <source>
        <dbReference type="ARBA" id="ARBA00023121"/>
    </source>
</evidence>
<dbReference type="OrthoDB" id="9780216at2"/>
<dbReference type="PANTHER" id="PTHR33434:SF2">
    <property type="entry name" value="FATTY ACID-BINDING PROTEIN TM_1468"/>
    <property type="match status" value="1"/>
</dbReference>
<dbReference type="Proteomes" id="UP000216024">
    <property type="component" value="Unassembled WGS sequence"/>
</dbReference>
<sequence>MAIKILIDSTTYMPEEIREYYDIKVIPLSVTFEDGSFKETEMDPYEFYEKLDKSPTIPKSSQPNMKELYKLFEGVVKEGDEILGIFMSSGMSGTYNSANLVKEMILEKYNNAKINLIDSKCICMQHGYMAISAAKAAEEGKRLEEVTNIAKENFHKTRFIFSLSTLEYLKKGGRIGKVQALLGTVLKINPILTLTEGKPDVFLKVRTKKKAIGKMVEIFLEDARKFQLEGVTIHHVNCKEEGKKLAKRIEQDLNINVQISDVGAVVGVHVGPGAVGIAYHTKNIINLDS</sequence>
<dbReference type="NCBIfam" id="TIGR00762">
    <property type="entry name" value="DegV"/>
    <property type="match status" value="1"/>
</dbReference>
<dbReference type="GO" id="GO:0008289">
    <property type="term" value="F:lipid binding"/>
    <property type="evidence" value="ECO:0007669"/>
    <property type="project" value="UniProtKB-KW"/>
</dbReference>
<dbReference type="Gene3D" id="3.30.1180.10">
    <property type="match status" value="1"/>
</dbReference>
<protein>
    <submittedName>
        <fullName evidence="2">Fatty acid-binding protein DegV</fullName>
    </submittedName>
</protein>
<proteinExistence type="predicted"/>
<gene>
    <name evidence="2" type="ORF">CCE28_11480</name>
</gene>
<dbReference type="Pfam" id="PF02645">
    <property type="entry name" value="DegV"/>
    <property type="match status" value="1"/>
</dbReference>